<gene>
    <name evidence="4" type="ORF">HRG_10934</name>
</gene>
<keyword evidence="2" id="KW-0472">Membrane</keyword>
<evidence type="ECO:0000313" key="4">
    <source>
        <dbReference type="EMBL" id="KAH0957841.1"/>
    </source>
</evidence>
<dbReference type="AlphaFoldDB" id="A0A9P8SCR4"/>
<evidence type="ECO:0000313" key="5">
    <source>
        <dbReference type="Proteomes" id="UP000824596"/>
    </source>
</evidence>
<feature type="region of interest" description="Disordered" evidence="1">
    <location>
        <begin position="320"/>
        <end position="398"/>
    </location>
</feature>
<dbReference type="Proteomes" id="UP000824596">
    <property type="component" value="Unassembled WGS sequence"/>
</dbReference>
<keyword evidence="2" id="KW-1133">Transmembrane helix</keyword>
<evidence type="ECO:0000256" key="1">
    <source>
        <dbReference type="SAM" id="MobiDB-lite"/>
    </source>
</evidence>
<evidence type="ECO:0000256" key="2">
    <source>
        <dbReference type="SAM" id="Phobius"/>
    </source>
</evidence>
<reference evidence="4" key="1">
    <citation type="submission" date="2021-09" db="EMBL/GenBank/DDBJ databases">
        <title>A high-quality genome of the endoparasitic fungus Hirsutella rhossiliensis with a comparison of Hirsutella genomes reveals transposable elements contributing to genome size variation.</title>
        <authorList>
            <person name="Lin R."/>
            <person name="Jiao Y."/>
            <person name="Sun X."/>
            <person name="Ling J."/>
            <person name="Xie B."/>
            <person name="Cheng X."/>
        </authorList>
    </citation>
    <scope>NUCLEOTIDE SEQUENCE</scope>
    <source>
        <strain evidence="4">HR02</strain>
    </source>
</reference>
<accession>A0A9P8SCR4</accession>
<dbReference type="InterPro" id="IPR028000">
    <property type="entry name" value="Pma1"/>
</dbReference>
<dbReference type="OrthoDB" id="4084551at2759"/>
<keyword evidence="5" id="KW-1185">Reference proteome</keyword>
<protein>
    <recommendedName>
        <fullName evidence="6">Mid2 domain-containing protein</fullName>
    </recommendedName>
</protein>
<dbReference type="GeneID" id="68360062"/>
<feature type="compositionally biased region" description="Basic and acidic residues" evidence="1">
    <location>
        <begin position="342"/>
        <end position="355"/>
    </location>
</feature>
<feature type="transmembrane region" description="Helical" evidence="2">
    <location>
        <begin position="266"/>
        <end position="288"/>
    </location>
</feature>
<name>A0A9P8SCR4_9HYPO</name>
<proteinExistence type="predicted"/>
<evidence type="ECO:0008006" key="6">
    <source>
        <dbReference type="Google" id="ProtNLM"/>
    </source>
</evidence>
<dbReference type="RefSeq" id="XP_044715355.1">
    <property type="nucleotide sequence ID" value="XM_044869404.1"/>
</dbReference>
<feature type="signal peptide" evidence="3">
    <location>
        <begin position="1"/>
        <end position="23"/>
    </location>
</feature>
<organism evidence="4 5">
    <name type="scientific">Hirsutella rhossiliensis</name>
    <dbReference type="NCBI Taxonomy" id="111463"/>
    <lineage>
        <taxon>Eukaryota</taxon>
        <taxon>Fungi</taxon>
        <taxon>Dikarya</taxon>
        <taxon>Ascomycota</taxon>
        <taxon>Pezizomycotina</taxon>
        <taxon>Sordariomycetes</taxon>
        <taxon>Hypocreomycetidae</taxon>
        <taxon>Hypocreales</taxon>
        <taxon>Ophiocordycipitaceae</taxon>
        <taxon>Hirsutella</taxon>
    </lineage>
</organism>
<feature type="compositionally biased region" description="Basic and acidic residues" evidence="1">
    <location>
        <begin position="381"/>
        <end position="398"/>
    </location>
</feature>
<feature type="chain" id="PRO_5040482918" description="Mid2 domain-containing protein" evidence="3">
    <location>
        <begin position="24"/>
        <end position="398"/>
    </location>
</feature>
<dbReference type="EMBL" id="JAIZPD010000018">
    <property type="protein sequence ID" value="KAH0957841.1"/>
    <property type="molecule type" value="Genomic_DNA"/>
</dbReference>
<keyword evidence="2" id="KW-0812">Transmembrane</keyword>
<dbReference type="Pfam" id="PF14610">
    <property type="entry name" value="Psg1"/>
    <property type="match status" value="1"/>
</dbReference>
<keyword evidence="3" id="KW-0732">Signal</keyword>
<comment type="caution">
    <text evidence="4">The sequence shown here is derived from an EMBL/GenBank/DDBJ whole genome shotgun (WGS) entry which is preliminary data.</text>
</comment>
<evidence type="ECO:0000256" key="3">
    <source>
        <dbReference type="SAM" id="SignalP"/>
    </source>
</evidence>
<sequence length="398" mass="42913">MRAPASSTLLAAAGLALCCLAAAGPAPAPTPAPTAALARRNDLTIRPSASFMTVDPTAPWVSVNDEGQPVKTVTPSVATVSGTPSVVDGAPHDLTASVYSWTSYGLITTSTGAPPNPTATKASTPEGAFSRCFNQKDDFAPFCRPLYNSTLLTSNTFYITWDPDFYNHTRDNTTYEVAVRLDYLNKTSNQMIKLDTYERVPAHWGYWPFKLTPDHLMGQASNNVTITLLVSPHGSGEKNQSVALPVVLARPTLGPPTPSLPPNRSAILIALPVSLGAFLLILVGLCLWHRQTRRIKLGNVMGRARHGYSGRAHRRLFRSAHGADKDRGIQLDTAPLSPPPADYRDDVDRPRRDSDALGSLAGSPVKDTFDAQGPGAGDGKNAFRDEMRRQARERRGGY</sequence>